<dbReference type="InterPro" id="IPR006073">
    <property type="entry name" value="GTP-bd"/>
</dbReference>
<keyword evidence="4" id="KW-1185">Reference proteome</keyword>
<dbReference type="AlphaFoldDB" id="A0A067TIX0"/>
<dbReference type="EMBL" id="KL142370">
    <property type="protein sequence ID" value="KDR82292.1"/>
    <property type="molecule type" value="Genomic_DNA"/>
</dbReference>
<dbReference type="PROSITE" id="PS00675">
    <property type="entry name" value="SIGMA54_INTERACT_1"/>
    <property type="match status" value="1"/>
</dbReference>
<feature type="domain" description="G" evidence="2">
    <location>
        <begin position="9"/>
        <end position="86"/>
    </location>
</feature>
<dbReference type="Proteomes" id="UP000027222">
    <property type="component" value="Unassembled WGS sequence"/>
</dbReference>
<protein>
    <recommendedName>
        <fullName evidence="2">G domain-containing protein</fullName>
    </recommendedName>
</protein>
<dbReference type="HOGENOM" id="CLU_018003_0_1_1"/>
<accession>A0A067TIX0</accession>
<dbReference type="GO" id="GO:0005525">
    <property type="term" value="F:GTP binding"/>
    <property type="evidence" value="ECO:0007669"/>
    <property type="project" value="InterPro"/>
</dbReference>
<dbReference type="Pfam" id="PF01926">
    <property type="entry name" value="MMR_HSR1"/>
    <property type="match status" value="1"/>
</dbReference>
<evidence type="ECO:0000259" key="2">
    <source>
        <dbReference type="Pfam" id="PF01926"/>
    </source>
</evidence>
<evidence type="ECO:0000256" key="1">
    <source>
        <dbReference type="SAM" id="MobiDB-lite"/>
    </source>
</evidence>
<proteinExistence type="predicted"/>
<reference evidence="4" key="1">
    <citation type="journal article" date="2014" name="Proc. Natl. Acad. Sci. U.S.A.">
        <title>Extensive sampling of basidiomycete genomes demonstrates inadequacy of the white-rot/brown-rot paradigm for wood decay fungi.</title>
        <authorList>
            <person name="Riley R."/>
            <person name="Salamov A.A."/>
            <person name="Brown D.W."/>
            <person name="Nagy L.G."/>
            <person name="Floudas D."/>
            <person name="Held B.W."/>
            <person name="Levasseur A."/>
            <person name="Lombard V."/>
            <person name="Morin E."/>
            <person name="Otillar R."/>
            <person name="Lindquist E.A."/>
            <person name="Sun H."/>
            <person name="LaButti K.M."/>
            <person name="Schmutz J."/>
            <person name="Jabbour D."/>
            <person name="Luo H."/>
            <person name="Baker S.E."/>
            <person name="Pisabarro A.G."/>
            <person name="Walton J.D."/>
            <person name="Blanchette R.A."/>
            <person name="Henrissat B."/>
            <person name="Martin F."/>
            <person name="Cullen D."/>
            <person name="Hibbett D.S."/>
            <person name="Grigoriev I.V."/>
        </authorList>
    </citation>
    <scope>NUCLEOTIDE SEQUENCE [LARGE SCALE GENOMIC DNA]</scope>
    <source>
        <strain evidence="4">CBS 339.88</strain>
    </source>
</reference>
<evidence type="ECO:0000313" key="3">
    <source>
        <dbReference type="EMBL" id="KDR82292.1"/>
    </source>
</evidence>
<gene>
    <name evidence="3" type="ORF">GALMADRAFT_152980</name>
</gene>
<dbReference type="Gene3D" id="3.40.50.300">
    <property type="entry name" value="P-loop containing nucleotide triphosphate hydrolases"/>
    <property type="match status" value="1"/>
</dbReference>
<feature type="compositionally biased region" description="Basic and acidic residues" evidence="1">
    <location>
        <begin position="260"/>
        <end position="280"/>
    </location>
</feature>
<dbReference type="OrthoDB" id="2916324at2759"/>
<dbReference type="InterPro" id="IPR025662">
    <property type="entry name" value="Sigma_54_int_dom_ATP-bd_1"/>
</dbReference>
<organism evidence="3 4">
    <name type="scientific">Galerina marginata (strain CBS 339.88)</name>
    <dbReference type="NCBI Taxonomy" id="685588"/>
    <lineage>
        <taxon>Eukaryota</taxon>
        <taxon>Fungi</taxon>
        <taxon>Dikarya</taxon>
        <taxon>Basidiomycota</taxon>
        <taxon>Agaricomycotina</taxon>
        <taxon>Agaricomycetes</taxon>
        <taxon>Agaricomycetidae</taxon>
        <taxon>Agaricales</taxon>
        <taxon>Agaricineae</taxon>
        <taxon>Strophariaceae</taxon>
        <taxon>Galerina</taxon>
    </lineage>
</organism>
<sequence length="280" mass="31556">MAEKNDIVILVTGESGSGKSTFVNTLLGRERMKVGHDMSACTTKIEYEATYPTVDCGPLLQDRRLIIVDTPGFNNPDRALTDTAVLLQIADWLERQLSKRITLGGIIYLQDINQDRLSPITQHGQAALRASFGGFEATFGKLVFATTKWNRMQSNPRLGLDQERKFGDILRELTNQDESRLHRFKDNNSSAWEIVEALLDHDVDVSRADIVNRVKMLKEKLPTRNSRKGILDLLVGFFGKLQRKTMAQTLKSVGSVSAHAEADTTRRRRRLDERPQHPGV</sequence>
<name>A0A067TIX0_GALM3</name>
<dbReference type="SUPFAM" id="SSF52540">
    <property type="entry name" value="P-loop containing nucleoside triphosphate hydrolases"/>
    <property type="match status" value="1"/>
</dbReference>
<feature type="region of interest" description="Disordered" evidence="1">
    <location>
        <begin position="251"/>
        <end position="280"/>
    </location>
</feature>
<dbReference type="InterPro" id="IPR027417">
    <property type="entry name" value="P-loop_NTPase"/>
</dbReference>
<evidence type="ECO:0000313" key="4">
    <source>
        <dbReference type="Proteomes" id="UP000027222"/>
    </source>
</evidence>